<evidence type="ECO:0000313" key="4">
    <source>
        <dbReference type="EMBL" id="KAF4119663.1"/>
    </source>
</evidence>
<comment type="caution">
    <text evidence="4">The sequence shown here is derived from an EMBL/GenBank/DDBJ whole genome shotgun (WGS) entry which is preliminary data.</text>
</comment>
<keyword evidence="2" id="KW-0378">Hydrolase</keyword>
<keyword evidence="2" id="KW-0479">Metal-binding</keyword>
<keyword evidence="2" id="KW-0645">Protease</keyword>
<proteinExistence type="inferred from homology"/>
<dbReference type="GO" id="GO:0046872">
    <property type="term" value="F:metal ion binding"/>
    <property type="evidence" value="ECO:0007669"/>
    <property type="project" value="UniProtKB-UniRule"/>
</dbReference>
<protein>
    <recommendedName>
        <fullName evidence="2">Dipeptidase</fullName>
        <ecNumber evidence="2">3.4.13.19</ecNumber>
    </recommendedName>
</protein>
<evidence type="ECO:0000256" key="2">
    <source>
        <dbReference type="RuleBase" id="RU341113"/>
    </source>
</evidence>
<dbReference type="EC" id="3.4.13.19" evidence="2"/>
<evidence type="ECO:0000256" key="1">
    <source>
        <dbReference type="ARBA" id="ARBA00022997"/>
    </source>
</evidence>
<evidence type="ECO:0000256" key="3">
    <source>
        <dbReference type="SAM" id="MobiDB-lite"/>
    </source>
</evidence>
<dbReference type="Pfam" id="PF01244">
    <property type="entry name" value="Peptidase_M19"/>
    <property type="match status" value="1"/>
</dbReference>
<dbReference type="Gene3D" id="3.20.20.140">
    <property type="entry name" value="Metal-dependent hydrolases"/>
    <property type="match status" value="1"/>
</dbReference>
<feature type="region of interest" description="Disordered" evidence="3">
    <location>
        <begin position="1"/>
        <end position="40"/>
    </location>
</feature>
<dbReference type="GO" id="GO:0006508">
    <property type="term" value="P:proteolysis"/>
    <property type="evidence" value="ECO:0007669"/>
    <property type="project" value="UniProtKB-KW"/>
</dbReference>
<name>A0A9P4YMF3_9HYPO</name>
<dbReference type="PROSITE" id="PS51365">
    <property type="entry name" value="RENAL_DIPEPTIDASE_2"/>
    <property type="match status" value="1"/>
</dbReference>
<organism evidence="4 5">
    <name type="scientific">Geosmithia morbida</name>
    <dbReference type="NCBI Taxonomy" id="1094350"/>
    <lineage>
        <taxon>Eukaryota</taxon>
        <taxon>Fungi</taxon>
        <taxon>Dikarya</taxon>
        <taxon>Ascomycota</taxon>
        <taxon>Pezizomycotina</taxon>
        <taxon>Sordariomycetes</taxon>
        <taxon>Hypocreomycetidae</taxon>
        <taxon>Hypocreales</taxon>
        <taxon>Bionectriaceae</taxon>
        <taxon>Geosmithia</taxon>
    </lineage>
</organism>
<dbReference type="PANTHER" id="PTHR10443:SF12">
    <property type="entry name" value="DIPEPTIDASE"/>
    <property type="match status" value="1"/>
</dbReference>
<dbReference type="Proteomes" id="UP000749293">
    <property type="component" value="Unassembled WGS sequence"/>
</dbReference>
<dbReference type="PANTHER" id="PTHR10443">
    <property type="entry name" value="MICROSOMAL DIPEPTIDASE"/>
    <property type="match status" value="1"/>
</dbReference>
<keyword evidence="2" id="KW-0862">Zinc</keyword>
<dbReference type="GO" id="GO:0070573">
    <property type="term" value="F:metallodipeptidase activity"/>
    <property type="evidence" value="ECO:0007669"/>
    <property type="project" value="InterPro"/>
</dbReference>
<comment type="similarity">
    <text evidence="2">Belongs to the metallo-dependent hydrolases superfamily. Peptidase M19 family.</text>
</comment>
<gene>
    <name evidence="4" type="ORF">GMORB2_4572</name>
</gene>
<dbReference type="InterPro" id="IPR032466">
    <property type="entry name" value="Metal_Hydrolase"/>
</dbReference>
<reference evidence="4" key="1">
    <citation type="submission" date="2020-03" db="EMBL/GenBank/DDBJ databases">
        <title>Site-based positive gene gene selection in Geosmithia morbida across the United States reveals a broad range of putative effectors and factors for local host and environmental adapation.</title>
        <authorList>
            <person name="Onufrak A."/>
            <person name="Murdoch R.W."/>
            <person name="Gazis R."/>
            <person name="Huff M."/>
            <person name="Staton M."/>
            <person name="Klingeman W."/>
            <person name="Hadziabdic D."/>
        </authorList>
    </citation>
    <scope>NUCLEOTIDE SEQUENCE</scope>
    <source>
        <strain evidence="4">1262</strain>
    </source>
</reference>
<comment type="catalytic activity">
    <reaction evidence="2">
        <text>an L-aminoacyl-L-amino acid + H2O = 2 an L-alpha-amino acid</text>
        <dbReference type="Rhea" id="RHEA:48940"/>
        <dbReference type="ChEBI" id="CHEBI:15377"/>
        <dbReference type="ChEBI" id="CHEBI:59869"/>
        <dbReference type="ChEBI" id="CHEBI:77460"/>
        <dbReference type="EC" id="3.4.13.19"/>
    </reaction>
</comment>
<dbReference type="RefSeq" id="XP_035318315.1">
    <property type="nucleotide sequence ID" value="XM_035466546.1"/>
</dbReference>
<dbReference type="GeneID" id="55970800"/>
<comment type="cofactor">
    <cofactor evidence="2">
        <name>Zn(2+)</name>
        <dbReference type="ChEBI" id="CHEBI:29105"/>
    </cofactor>
</comment>
<keyword evidence="5" id="KW-1185">Reference proteome</keyword>
<evidence type="ECO:0000313" key="5">
    <source>
        <dbReference type="Proteomes" id="UP000749293"/>
    </source>
</evidence>
<dbReference type="OrthoDB" id="445695at2759"/>
<keyword evidence="2" id="KW-0482">Metalloprotease</keyword>
<dbReference type="EMBL" id="JAANYQ010000022">
    <property type="protein sequence ID" value="KAF4119663.1"/>
    <property type="molecule type" value="Genomic_DNA"/>
</dbReference>
<dbReference type="SUPFAM" id="SSF51556">
    <property type="entry name" value="Metallo-dependent hydrolases"/>
    <property type="match status" value="1"/>
</dbReference>
<dbReference type="InterPro" id="IPR008257">
    <property type="entry name" value="Pept_M19"/>
</dbReference>
<keyword evidence="1 2" id="KW-0224">Dipeptidase</keyword>
<sequence length="491" mass="54373">MSDQREAPSTTADRASEPTTASRQTGSDESNGSSLVVHPTAGGQSARWLPHLRLPLLSTGVVFLLGTLGLSWLAEGPVDPTNYAERTRRVLSTTPLIDGHNDLPWQLRLELHNRIYDSGVDFTGKLLGHTDLRRMREGMVGGQFWSVYVHCDAQQKHFEDPSWVVRDTLEQIDVTRRFIAEHPGHLEYCDTAACARRAFRSGRIASMIGIEGSHQVGGSIAGLRQMYNLGARYMTLTHNCDTAFATSTSTVAFGGADDGLLPLGYEAVKEMNRLGMMVDLSHVSHQTMRDVLSVVRAPVIFSHSGAYAVEPHLRHVPDDVLRSVKHNGGIVMAVFVNRFLNMKNPADATIHDVVDHILHIAQVAGWEHVGIGSDFSGTPHVPKGLEDVSKYPDLIELLMRRGVTDEQIRLLVGENLLRVWSKIENRAREIQATGERPVEAEYDGRKWFQGDKSTPWMLPGSRSKASDPAGGIYHMFNVDQEGKHITDVKEV</sequence>
<dbReference type="AlphaFoldDB" id="A0A9P4YMF3"/>
<feature type="compositionally biased region" description="Polar residues" evidence="3">
    <location>
        <begin position="7"/>
        <end position="34"/>
    </location>
</feature>
<accession>A0A9P4YMF3</accession>
<dbReference type="CDD" id="cd01301">
    <property type="entry name" value="rDP_like"/>
    <property type="match status" value="1"/>
</dbReference>